<dbReference type="SUPFAM" id="SSF52113">
    <property type="entry name" value="BRCT domain"/>
    <property type="match status" value="1"/>
</dbReference>
<dbReference type="PROSITE" id="PS50172">
    <property type="entry name" value="BRCT"/>
    <property type="match status" value="1"/>
</dbReference>
<evidence type="ECO:0000313" key="4">
    <source>
        <dbReference type="Proteomes" id="UP000054350"/>
    </source>
</evidence>
<feature type="domain" description="BRCT" evidence="2">
    <location>
        <begin position="122"/>
        <end position="200"/>
    </location>
</feature>
<dbReference type="PANTHER" id="PTHR12162:SF0">
    <property type="entry name" value="NIBRIN"/>
    <property type="match status" value="1"/>
</dbReference>
<dbReference type="OrthoDB" id="552194at2759"/>
<dbReference type="InterPro" id="IPR001357">
    <property type="entry name" value="BRCT_dom"/>
</dbReference>
<keyword evidence="4" id="KW-1185">Reference proteome</keyword>
<accession>A0A0L0SHP7</accession>
<gene>
    <name evidence="3" type="ORF">AMAG_07232</name>
</gene>
<name>A0A0L0SHP7_ALLM3</name>
<dbReference type="AlphaFoldDB" id="A0A0L0SHP7"/>
<reference evidence="4" key="2">
    <citation type="submission" date="2009-11" db="EMBL/GenBank/DDBJ databases">
        <title>The Genome Sequence of Allomyces macrogynus strain ATCC 38327.</title>
        <authorList>
            <consortium name="The Broad Institute Genome Sequencing Platform"/>
            <person name="Russ C."/>
            <person name="Cuomo C."/>
            <person name="Shea T."/>
            <person name="Young S.K."/>
            <person name="Zeng Q."/>
            <person name="Koehrsen M."/>
            <person name="Haas B."/>
            <person name="Borodovsky M."/>
            <person name="Guigo R."/>
            <person name="Alvarado L."/>
            <person name="Berlin A."/>
            <person name="Borenstein D."/>
            <person name="Chen Z."/>
            <person name="Engels R."/>
            <person name="Freedman E."/>
            <person name="Gellesch M."/>
            <person name="Goldberg J."/>
            <person name="Griggs A."/>
            <person name="Gujja S."/>
            <person name="Heiman D."/>
            <person name="Hepburn T."/>
            <person name="Howarth C."/>
            <person name="Jen D."/>
            <person name="Larson L."/>
            <person name="Lewis B."/>
            <person name="Mehta T."/>
            <person name="Park D."/>
            <person name="Pearson M."/>
            <person name="Roberts A."/>
            <person name="Saif S."/>
            <person name="Shenoy N."/>
            <person name="Sisk P."/>
            <person name="Stolte C."/>
            <person name="Sykes S."/>
            <person name="Walk T."/>
            <person name="White J."/>
            <person name="Yandava C."/>
            <person name="Burger G."/>
            <person name="Gray M.W."/>
            <person name="Holland P.W.H."/>
            <person name="King N."/>
            <person name="Lang F.B.F."/>
            <person name="Roger A.J."/>
            <person name="Ruiz-Trillo I."/>
            <person name="Lander E."/>
            <person name="Nusbaum C."/>
        </authorList>
    </citation>
    <scope>NUCLEOTIDE SEQUENCE [LARGE SCALE GENOMIC DNA]</scope>
    <source>
        <strain evidence="4">ATCC 38327</strain>
    </source>
</reference>
<feature type="region of interest" description="Disordered" evidence="1">
    <location>
        <begin position="613"/>
        <end position="653"/>
    </location>
</feature>
<dbReference type="Gene3D" id="2.60.200.20">
    <property type="match status" value="1"/>
</dbReference>
<organism evidence="3 4">
    <name type="scientific">Allomyces macrogynus (strain ATCC 38327)</name>
    <name type="common">Allomyces javanicus var. macrogynus</name>
    <dbReference type="NCBI Taxonomy" id="578462"/>
    <lineage>
        <taxon>Eukaryota</taxon>
        <taxon>Fungi</taxon>
        <taxon>Fungi incertae sedis</taxon>
        <taxon>Blastocladiomycota</taxon>
        <taxon>Blastocladiomycetes</taxon>
        <taxon>Blastocladiales</taxon>
        <taxon>Blastocladiaceae</taxon>
        <taxon>Allomyces</taxon>
    </lineage>
</organism>
<dbReference type="GO" id="GO:0030870">
    <property type="term" value="C:Mre11 complex"/>
    <property type="evidence" value="ECO:0007669"/>
    <property type="project" value="InterPro"/>
</dbReference>
<feature type="compositionally biased region" description="Low complexity" evidence="1">
    <location>
        <begin position="360"/>
        <end position="370"/>
    </location>
</feature>
<dbReference type="EMBL" id="GG745339">
    <property type="protein sequence ID" value="KNE61967.1"/>
    <property type="molecule type" value="Genomic_DNA"/>
</dbReference>
<feature type="region of interest" description="Disordered" evidence="1">
    <location>
        <begin position="430"/>
        <end position="450"/>
    </location>
</feature>
<reference evidence="3 4" key="1">
    <citation type="submission" date="2009-11" db="EMBL/GenBank/DDBJ databases">
        <title>Annotation of Allomyces macrogynus ATCC 38327.</title>
        <authorList>
            <consortium name="The Broad Institute Genome Sequencing Platform"/>
            <person name="Russ C."/>
            <person name="Cuomo C."/>
            <person name="Burger G."/>
            <person name="Gray M.W."/>
            <person name="Holland P.W.H."/>
            <person name="King N."/>
            <person name="Lang F.B.F."/>
            <person name="Roger A.J."/>
            <person name="Ruiz-Trillo I."/>
            <person name="Young S.K."/>
            <person name="Zeng Q."/>
            <person name="Gargeya S."/>
            <person name="Fitzgerald M."/>
            <person name="Haas B."/>
            <person name="Abouelleil A."/>
            <person name="Alvarado L."/>
            <person name="Arachchi H.M."/>
            <person name="Berlin A."/>
            <person name="Chapman S.B."/>
            <person name="Gearin G."/>
            <person name="Goldberg J."/>
            <person name="Griggs A."/>
            <person name="Gujja S."/>
            <person name="Hansen M."/>
            <person name="Heiman D."/>
            <person name="Howarth C."/>
            <person name="Larimer J."/>
            <person name="Lui A."/>
            <person name="MacDonald P.J.P."/>
            <person name="McCowen C."/>
            <person name="Montmayeur A."/>
            <person name="Murphy C."/>
            <person name="Neiman D."/>
            <person name="Pearson M."/>
            <person name="Priest M."/>
            <person name="Roberts A."/>
            <person name="Saif S."/>
            <person name="Shea T."/>
            <person name="Sisk P."/>
            <person name="Stolte C."/>
            <person name="Sykes S."/>
            <person name="Wortman J."/>
            <person name="Nusbaum C."/>
            <person name="Birren B."/>
        </authorList>
    </citation>
    <scope>NUCLEOTIDE SEQUENCE [LARGE SCALE GENOMIC DNA]</scope>
    <source>
        <strain evidence="3 4">ATCC 38327</strain>
    </source>
</reference>
<dbReference type="VEuPathDB" id="FungiDB:AMAG_07232"/>
<feature type="compositionally biased region" description="Low complexity" evidence="1">
    <location>
        <begin position="860"/>
        <end position="871"/>
    </location>
</feature>
<feature type="region of interest" description="Disordered" evidence="1">
    <location>
        <begin position="859"/>
        <end position="885"/>
    </location>
</feature>
<dbReference type="InterPro" id="IPR040227">
    <property type="entry name" value="Nibrin-rel"/>
</dbReference>
<feature type="region of interest" description="Disordered" evidence="1">
    <location>
        <begin position="459"/>
        <end position="478"/>
    </location>
</feature>
<proteinExistence type="predicted"/>
<dbReference type="STRING" id="578462.A0A0L0SHP7"/>
<feature type="region of interest" description="Disordered" evidence="1">
    <location>
        <begin position="360"/>
        <end position="389"/>
    </location>
</feature>
<dbReference type="Pfam" id="PF12738">
    <property type="entry name" value="PTCB-BRCT"/>
    <property type="match status" value="1"/>
</dbReference>
<evidence type="ECO:0000313" key="3">
    <source>
        <dbReference type="EMBL" id="KNE61967.1"/>
    </source>
</evidence>
<evidence type="ECO:0000259" key="2">
    <source>
        <dbReference type="PROSITE" id="PS50172"/>
    </source>
</evidence>
<dbReference type="Proteomes" id="UP000054350">
    <property type="component" value="Unassembled WGS sequence"/>
</dbReference>
<sequence>MWFLVNQRVVASDTDWYLLTGTQAVVLLKPNTRLSIGRRETDLVLPDDKTISKRQAALHVGANDALNLNMAQTGQFQTPELSITDESGKSTTVINSHAAPQDGTPIRVVQHVTTLELGRRGTSFLIFHKDVVFCTAGLSPTQAAHVVDAATAMGAKATPAWSPLVTHLVVDSVKLQRAPTTPTAVLAKLLDVPVVNVTWVQSLAAHQPDLDLDDDPTTTWEHAWFPAISIKFPPPLDDANLTAQARGKLFASARFMLDPSVVDRDVLTLLIESCGGKVGVQPRSLAAGVTLVHVTADPAAAKPGACAATVDQVVQSVVTGRIQWAVDPAPAAAVTAAPARPAAPTQASLPRAGSSIAGLGTSLGSSMSSQMPPPTQLPHRSRPLPARSTAHSGMSLASLFDFDNLSAEIEKDASQLVAAFAASQSMRNSHSAAAGSSGPRHVLGGGTAPRAGALSQLHRSAVGAPPPGSQMNHRAGGNAQASGFVPVSTRWGTEGTLEELGLVVPRKPAPVVAAPAVESVSEELEPAEQHDAAAAVPAEAIAEQIAALADEPPADLSRADLVKSVNSLEDEDESVRKARQLVTQAMRNGTDVDWSVLGAMVQIEYMPLAREGDAEGAQGGENTQGARRARAGPGYASHFPASATTTTTTGPNYKRFRKRQAVPAMPEILTLGVITYDPAVLSLDDGFPHHSREGDSMDSLSGPRPVASLADVTLESIPDDALRRRHPRAQAHLVPYTPTRDEVAPARDVLRSRFQTLDDDSEGSDDEDKAPLGFPVSRSESQSSAGSLRRRPAPRRNESLLPVAMPAGSRKRPRVLMDVDDEVEADEIMEPVPRRARTGAGPASLGGSMIVAPAVSLAMGASSSGSTPATSQRRRRRLNVGDDDE</sequence>
<dbReference type="Gene3D" id="3.40.50.10190">
    <property type="entry name" value="BRCT domain"/>
    <property type="match status" value="1"/>
</dbReference>
<feature type="region of interest" description="Disordered" evidence="1">
    <location>
        <begin position="718"/>
        <end position="811"/>
    </location>
</feature>
<evidence type="ECO:0000256" key="1">
    <source>
        <dbReference type="SAM" id="MobiDB-lite"/>
    </source>
</evidence>
<dbReference type="PANTHER" id="PTHR12162">
    <property type="entry name" value="NIBRIN-RELATED"/>
    <property type="match status" value="1"/>
</dbReference>
<dbReference type="GO" id="GO:0000724">
    <property type="term" value="P:double-strand break repair via homologous recombination"/>
    <property type="evidence" value="ECO:0007669"/>
    <property type="project" value="TreeGrafter"/>
</dbReference>
<feature type="compositionally biased region" description="Acidic residues" evidence="1">
    <location>
        <begin position="757"/>
        <end position="768"/>
    </location>
</feature>
<dbReference type="GO" id="GO:0003684">
    <property type="term" value="F:damaged DNA binding"/>
    <property type="evidence" value="ECO:0007669"/>
    <property type="project" value="TreeGrafter"/>
</dbReference>
<dbReference type="InterPro" id="IPR036420">
    <property type="entry name" value="BRCT_dom_sf"/>
</dbReference>
<feature type="compositionally biased region" description="Basic and acidic residues" evidence="1">
    <location>
        <begin position="739"/>
        <end position="751"/>
    </location>
</feature>
<dbReference type="CDD" id="cd00027">
    <property type="entry name" value="BRCT"/>
    <property type="match status" value="1"/>
</dbReference>
<protein>
    <recommendedName>
        <fullName evidence="2">BRCT domain-containing protein</fullName>
    </recommendedName>
</protein>
<dbReference type="GO" id="GO:0007095">
    <property type="term" value="P:mitotic G2 DNA damage checkpoint signaling"/>
    <property type="evidence" value="ECO:0007669"/>
    <property type="project" value="InterPro"/>
</dbReference>
<dbReference type="SMART" id="SM00292">
    <property type="entry name" value="BRCT"/>
    <property type="match status" value="2"/>
</dbReference>